<gene>
    <name evidence="2" type="ORF">DB43_GE00430</name>
</gene>
<protein>
    <submittedName>
        <fullName evidence="2">Uncharacterized protein</fullName>
    </submittedName>
</protein>
<proteinExistence type="predicted"/>
<accession>A0A0C1E8Q1</accession>
<evidence type="ECO:0000313" key="2">
    <source>
        <dbReference type="EMBL" id="KIA77562.1"/>
    </source>
</evidence>
<feature type="transmembrane region" description="Helical" evidence="1">
    <location>
        <begin position="83"/>
        <end position="103"/>
    </location>
</feature>
<feature type="transmembrane region" description="Helical" evidence="1">
    <location>
        <begin position="33"/>
        <end position="63"/>
    </location>
</feature>
<organism evidence="2 3">
    <name type="scientific">Parachlamydia acanthamoebae</name>
    <dbReference type="NCBI Taxonomy" id="83552"/>
    <lineage>
        <taxon>Bacteria</taxon>
        <taxon>Pseudomonadati</taxon>
        <taxon>Chlamydiota</taxon>
        <taxon>Chlamydiia</taxon>
        <taxon>Parachlamydiales</taxon>
        <taxon>Parachlamydiaceae</taxon>
        <taxon>Parachlamydia</taxon>
    </lineage>
</organism>
<feature type="transmembrane region" description="Helical" evidence="1">
    <location>
        <begin position="230"/>
        <end position="257"/>
    </location>
</feature>
<sequence>MLNSLSSAIENETDRLLLFRLGRSLKRITEKKGYTAGCFGATALIAVKITALAISFFCMQGVVFSLMDTHEEKNIRPLGDVGGWQAIVLFSGAVVGKLSIQFIREGEYMRLKSICQKWMQDNRISIHDNPKLYQTLNDMLTAYQTQCLFSKLLVSRRLTALKICQTGEDVENAEIDEDEEDVYRLDKRLQETLKKIKAKIQDKTTFQAYLSRLYEGQKSIKREGGYLRQITSLIMGIALPVILLANASLCVVGEFGLGKILYIDQEDRTDVGHFGEWPFNGIELVSAAFFLHAWAMINEGDFARIRKIYARHLKNLQDNPDLHNRLCKLANEELLQLTGGCYFFKSPLRYQFREL</sequence>
<evidence type="ECO:0000313" key="3">
    <source>
        <dbReference type="Proteomes" id="UP000031307"/>
    </source>
</evidence>
<name>A0A0C1E8Q1_9BACT</name>
<keyword evidence="1" id="KW-1133">Transmembrane helix</keyword>
<dbReference type="RefSeq" id="WP_039377166.1">
    <property type="nucleotide sequence ID" value="NZ_JSAM01000074.1"/>
</dbReference>
<keyword evidence="1" id="KW-0812">Transmembrane</keyword>
<dbReference type="EMBL" id="JSAM01000074">
    <property type="protein sequence ID" value="KIA77562.1"/>
    <property type="molecule type" value="Genomic_DNA"/>
</dbReference>
<dbReference type="Proteomes" id="UP000031307">
    <property type="component" value="Unassembled WGS sequence"/>
</dbReference>
<reference evidence="2 3" key="1">
    <citation type="journal article" date="2014" name="Mol. Biol. Evol.">
        <title>Massive expansion of Ubiquitination-related gene families within the Chlamydiae.</title>
        <authorList>
            <person name="Domman D."/>
            <person name="Collingro A."/>
            <person name="Lagkouvardos I."/>
            <person name="Gehre L."/>
            <person name="Weinmaier T."/>
            <person name="Rattei T."/>
            <person name="Subtil A."/>
            <person name="Horn M."/>
        </authorList>
    </citation>
    <scope>NUCLEOTIDE SEQUENCE [LARGE SCALE GENOMIC DNA]</scope>
    <source>
        <strain evidence="2 3">OEW1</strain>
    </source>
</reference>
<dbReference type="AlphaFoldDB" id="A0A0C1E8Q1"/>
<evidence type="ECO:0000256" key="1">
    <source>
        <dbReference type="SAM" id="Phobius"/>
    </source>
</evidence>
<comment type="caution">
    <text evidence="2">The sequence shown here is derived from an EMBL/GenBank/DDBJ whole genome shotgun (WGS) entry which is preliminary data.</text>
</comment>
<keyword evidence="1" id="KW-0472">Membrane</keyword>
<dbReference type="PATRIC" id="fig|83552.4.peg.1316"/>